<dbReference type="Pfam" id="PF18705">
    <property type="entry name" value="DUF5643"/>
    <property type="match status" value="1"/>
</dbReference>
<dbReference type="KEGG" id="cdrk:B9W14_23250"/>
<reference evidence="6" key="1">
    <citation type="submission" date="2017-04" db="EMBL/GenBank/DDBJ databases">
        <authorList>
            <person name="Song Y."/>
            <person name="Cho B.-K."/>
        </authorList>
    </citation>
    <scope>NUCLEOTIDE SEQUENCE [LARGE SCALE GENOMIC DNA]</scope>
    <source>
        <strain evidence="6">SL1</strain>
    </source>
</reference>
<keyword evidence="6" id="KW-1185">Reference proteome</keyword>
<evidence type="ECO:0000259" key="3">
    <source>
        <dbReference type="Pfam" id="PF13786"/>
    </source>
</evidence>
<protein>
    <submittedName>
        <fullName evidence="5">Anti-sigma factor</fullName>
    </submittedName>
</protein>
<feature type="domain" description="DUF5643" evidence="4">
    <location>
        <begin position="233"/>
        <end position="358"/>
    </location>
</feature>
<evidence type="ECO:0000313" key="5">
    <source>
        <dbReference type="EMBL" id="AWI07267.1"/>
    </source>
</evidence>
<dbReference type="Proteomes" id="UP000244910">
    <property type="component" value="Chromosome"/>
</dbReference>
<sequence length="478" mass="53488">MNNKDFNLEEKDIYKLFNEIKMEESEFDQMEEEIPTIQKERIKKNLNKKIKEQKGFKKLKYGSIAAAISLISIVGIGTASPAFAENIPVLSSITQTLNDKFGFHGEYEKYSQVVNKSVTDKDITFTLNEVLADDSKVVIGYTIKSDKKISGEEAMFVLSSVKINGKMPNGSHGSSTGNYIDDYTYVGTEEIHTKIPQDSNKFNVNLNVSKIGNAKGKWNFAFSISKEELLKDSTVFKPNKKIDFPDSSAVIDKVVFSPIDTSILLSGKSKTKRSGGHGLLDYDYWIAFDDKGTEITPKGLGGGSGNLNDGNFSCEMNYVRMKSVPKYLTIVPCKIISSGGGGVSMDKDGKETSMKVETKKPKEISKVIDGIYPIELPQGEMGKVIVKEIKTENNKTIVKYTAQGKAPYFQAQDLLIKDDQGKDIKIKDYNIRKDENNPNEFTKVFEVLDPNKKYTIYTNDFSNVDFGENLKFKIDLNK</sequence>
<feature type="domain" description="DUF4179" evidence="3">
    <location>
        <begin position="57"/>
        <end position="145"/>
    </location>
</feature>
<evidence type="ECO:0000313" key="6">
    <source>
        <dbReference type="Proteomes" id="UP000244910"/>
    </source>
</evidence>
<dbReference type="RefSeq" id="WP_032079491.1">
    <property type="nucleotide sequence ID" value="NZ_CP020953.1"/>
</dbReference>
<dbReference type="Pfam" id="PF13786">
    <property type="entry name" value="DUF4179"/>
    <property type="match status" value="1"/>
</dbReference>
<keyword evidence="2" id="KW-1133">Transmembrane helix</keyword>
<organism evidence="5 6">
    <name type="scientific">Clostridium drakei</name>
    <dbReference type="NCBI Taxonomy" id="332101"/>
    <lineage>
        <taxon>Bacteria</taxon>
        <taxon>Bacillati</taxon>
        <taxon>Bacillota</taxon>
        <taxon>Clostridia</taxon>
        <taxon>Eubacteriales</taxon>
        <taxon>Clostridiaceae</taxon>
        <taxon>Clostridium</taxon>
    </lineage>
</organism>
<proteinExistence type="predicted"/>
<evidence type="ECO:0000259" key="4">
    <source>
        <dbReference type="Pfam" id="PF18705"/>
    </source>
</evidence>
<feature type="transmembrane region" description="Helical" evidence="2">
    <location>
        <begin position="61"/>
        <end position="84"/>
    </location>
</feature>
<dbReference type="Gene3D" id="2.60.40.1640">
    <property type="entry name" value="Conserved domain protein"/>
    <property type="match status" value="1"/>
</dbReference>
<dbReference type="EMBL" id="CP020953">
    <property type="protein sequence ID" value="AWI07267.1"/>
    <property type="molecule type" value="Genomic_DNA"/>
</dbReference>
<feature type="coiled-coil region" evidence="1">
    <location>
        <begin position="13"/>
        <end position="40"/>
    </location>
</feature>
<keyword evidence="2" id="KW-0472">Membrane</keyword>
<dbReference type="AlphaFoldDB" id="A0A2U8DWV4"/>
<name>A0A2U8DWV4_9CLOT</name>
<keyword evidence="2" id="KW-0812">Transmembrane</keyword>
<gene>
    <name evidence="5" type="ORF">B9W14_23250</name>
</gene>
<dbReference type="OrthoDB" id="1748051at2"/>
<accession>A0A2U8DWV4</accession>
<keyword evidence="1" id="KW-0175">Coiled coil</keyword>
<evidence type="ECO:0000256" key="2">
    <source>
        <dbReference type="SAM" id="Phobius"/>
    </source>
</evidence>
<dbReference type="InterPro" id="IPR040680">
    <property type="entry name" value="DUF5643"/>
</dbReference>
<dbReference type="InterPro" id="IPR025436">
    <property type="entry name" value="DUF4179"/>
</dbReference>
<evidence type="ECO:0000256" key="1">
    <source>
        <dbReference type="SAM" id="Coils"/>
    </source>
</evidence>
<dbReference type="Gene3D" id="2.60.40.1630">
    <property type="entry name" value="bacillus anthracis domain"/>
    <property type="match status" value="1"/>
</dbReference>